<reference evidence="13 14" key="1">
    <citation type="journal article" date="2021" name="Genome Biol. Evol.">
        <title>Complete Genome Sequencing of a Novel Gloeobacter Species from a Waterfall Cave in Mexico.</title>
        <authorList>
            <person name="Saw J.H."/>
            <person name="Cardona T."/>
            <person name="Montejano G."/>
        </authorList>
    </citation>
    <scope>NUCLEOTIDE SEQUENCE [LARGE SCALE GENOMIC DNA]</scope>
    <source>
        <strain evidence="13">MG652769</strain>
    </source>
</reference>
<gene>
    <name evidence="13" type="ORF">ISF26_18865</name>
</gene>
<sequence>MTAKFFASMADTWRRHRRAWFIGIIVTIAGALLGLWFALLWDLPTAQQVRRFTPENRLIVKAMDGSRLYSAARGPARQVKYRQIPEYLVQAVVATEDRRFYDHPGIDLIGIGRALWRDAEAGEVREGGSTITQQLARNLFLTQERTLWRKFKEILIAARIEQELSKAEILTLYLNQIYFGSGAYGVADAARLYFSKNVEKLTLTEAALLAGLPQAPSRYSPLIDKTLARKRRDVVLKNMVEVGYLNEQQYASARKRPVVLRPGPRSEKTQAAYFVDYVRSQLASLLGIESVPGGLTIETTLDPQMQAQAQKALGGALADYRSRRVGQGAIVTLDPATGEIRAMAGGGDYQKSQFNRTVQALRQPGSTFKTFVYTAAIESGSRPEDVLSDRPVRFGAYQVKNADRRYYGEMTLVNALKESRNTVAVQLFTRVGEDKVVDVARRMGVRSRLRTGAAMALGASELTLLELTGAYGTLANGGVHVAPTAVRRIVDAEGKVLYAAVPRTRVALSSAVAATVTRMLEQVIANGTGRKAAIDRPAAGKTGTSENYRDLLFVGYTPQLVTGVWLGNDDNRPTRGSSALAAALWGRYMGRVMATFPLKDFPALEQTEPLQASPPMGEEYPAVLPEGLEEPSPEPEPTGECYQSDQGQLVCPGVTDGAASAGPPEPAPEVPDIPEPPEAPQNPEEPAETNPSRPSAELDRPLAPTP</sequence>
<dbReference type="Proteomes" id="UP001054846">
    <property type="component" value="Chromosome"/>
</dbReference>
<dbReference type="EMBL" id="CP063845">
    <property type="protein sequence ID" value="UFP93816.1"/>
    <property type="molecule type" value="Genomic_DNA"/>
</dbReference>
<keyword evidence="5" id="KW-0378">Hydrolase</keyword>
<keyword evidence="3" id="KW-0328">Glycosyltransferase</keyword>
<dbReference type="Pfam" id="PF00905">
    <property type="entry name" value="Transpeptidase"/>
    <property type="match status" value="1"/>
</dbReference>
<dbReference type="SUPFAM" id="SSF56601">
    <property type="entry name" value="beta-lactamase/transpeptidase-like"/>
    <property type="match status" value="1"/>
</dbReference>
<evidence type="ECO:0000256" key="8">
    <source>
        <dbReference type="ARBA" id="ARBA00049902"/>
    </source>
</evidence>
<dbReference type="Gene3D" id="1.10.3810.10">
    <property type="entry name" value="Biosynthetic peptidoglycan transglycosylase-like"/>
    <property type="match status" value="1"/>
</dbReference>
<name>A0ABY3PJI5_9CYAN</name>
<proteinExistence type="predicted"/>
<dbReference type="InterPro" id="IPR001460">
    <property type="entry name" value="PCN-bd_Tpept"/>
</dbReference>
<dbReference type="InterPro" id="IPR036950">
    <property type="entry name" value="PBP_transglycosylase"/>
</dbReference>
<evidence type="ECO:0000256" key="10">
    <source>
        <dbReference type="SAM" id="Phobius"/>
    </source>
</evidence>
<evidence type="ECO:0000256" key="4">
    <source>
        <dbReference type="ARBA" id="ARBA00022679"/>
    </source>
</evidence>
<comment type="catalytic activity">
    <reaction evidence="7">
        <text>Preferential cleavage: (Ac)2-L-Lys-D-Ala-|-D-Ala. Also transpeptidation of peptidyl-alanyl moieties that are N-acyl substituents of D-alanine.</text>
        <dbReference type="EC" id="3.4.16.4"/>
    </reaction>
</comment>
<evidence type="ECO:0000259" key="12">
    <source>
        <dbReference type="Pfam" id="PF00912"/>
    </source>
</evidence>
<feature type="domain" description="Glycosyl transferase family 51" evidence="12">
    <location>
        <begin position="77"/>
        <end position="239"/>
    </location>
</feature>
<dbReference type="InterPro" id="IPR023346">
    <property type="entry name" value="Lysozyme-like_dom_sf"/>
</dbReference>
<dbReference type="PANTHER" id="PTHR32282">
    <property type="entry name" value="BINDING PROTEIN TRANSPEPTIDASE, PUTATIVE-RELATED"/>
    <property type="match status" value="1"/>
</dbReference>
<evidence type="ECO:0000256" key="6">
    <source>
        <dbReference type="ARBA" id="ARBA00023268"/>
    </source>
</evidence>
<comment type="catalytic activity">
    <reaction evidence="8">
        <text>[GlcNAc-(1-&gt;4)-Mur2Ac(oyl-L-Ala-gamma-D-Glu-L-Lys-D-Ala-D-Ala)](n)-di-trans,octa-cis-undecaprenyl diphosphate + beta-D-GlcNAc-(1-&gt;4)-Mur2Ac(oyl-L-Ala-gamma-D-Glu-L-Lys-D-Ala-D-Ala)-di-trans,octa-cis-undecaprenyl diphosphate = [GlcNAc-(1-&gt;4)-Mur2Ac(oyl-L-Ala-gamma-D-Glu-L-Lys-D-Ala-D-Ala)](n+1)-di-trans,octa-cis-undecaprenyl diphosphate + di-trans,octa-cis-undecaprenyl diphosphate + H(+)</text>
        <dbReference type="Rhea" id="RHEA:23708"/>
        <dbReference type="Rhea" id="RHEA-COMP:9602"/>
        <dbReference type="Rhea" id="RHEA-COMP:9603"/>
        <dbReference type="ChEBI" id="CHEBI:15378"/>
        <dbReference type="ChEBI" id="CHEBI:58405"/>
        <dbReference type="ChEBI" id="CHEBI:60033"/>
        <dbReference type="ChEBI" id="CHEBI:78435"/>
        <dbReference type="EC" id="2.4.99.28"/>
    </reaction>
</comment>
<dbReference type="Pfam" id="PF00912">
    <property type="entry name" value="Transgly"/>
    <property type="match status" value="1"/>
</dbReference>
<dbReference type="InterPro" id="IPR012338">
    <property type="entry name" value="Beta-lactam/transpept-like"/>
</dbReference>
<keyword evidence="4" id="KW-0808">Transferase</keyword>
<evidence type="ECO:0000256" key="9">
    <source>
        <dbReference type="SAM" id="MobiDB-lite"/>
    </source>
</evidence>
<keyword evidence="6" id="KW-0511">Multifunctional enzyme</keyword>
<evidence type="ECO:0000256" key="3">
    <source>
        <dbReference type="ARBA" id="ARBA00022676"/>
    </source>
</evidence>
<evidence type="ECO:0000313" key="14">
    <source>
        <dbReference type="Proteomes" id="UP001054846"/>
    </source>
</evidence>
<accession>A0ABY3PJI5</accession>
<dbReference type="InterPro" id="IPR001264">
    <property type="entry name" value="Glyco_trans_51"/>
</dbReference>
<dbReference type="NCBIfam" id="TIGR02074">
    <property type="entry name" value="PBP_1a_fam"/>
    <property type="match status" value="1"/>
</dbReference>
<evidence type="ECO:0000313" key="13">
    <source>
        <dbReference type="EMBL" id="UFP93816.1"/>
    </source>
</evidence>
<evidence type="ECO:0000256" key="1">
    <source>
        <dbReference type="ARBA" id="ARBA00022645"/>
    </source>
</evidence>
<protein>
    <submittedName>
        <fullName evidence="13">PBP1A family penicillin-binding protein</fullName>
    </submittedName>
</protein>
<keyword evidence="10" id="KW-1133">Transmembrane helix</keyword>
<organism evidence="13 14">
    <name type="scientific">Gloeobacter morelensis MG652769</name>
    <dbReference type="NCBI Taxonomy" id="2781736"/>
    <lineage>
        <taxon>Bacteria</taxon>
        <taxon>Bacillati</taxon>
        <taxon>Cyanobacteriota</taxon>
        <taxon>Cyanophyceae</taxon>
        <taxon>Gloeobacterales</taxon>
        <taxon>Gloeobacteraceae</taxon>
        <taxon>Gloeobacter</taxon>
        <taxon>Gloeobacter morelensis</taxon>
    </lineage>
</organism>
<feature type="region of interest" description="Disordered" evidence="9">
    <location>
        <begin position="607"/>
        <end position="706"/>
    </location>
</feature>
<evidence type="ECO:0000259" key="11">
    <source>
        <dbReference type="Pfam" id="PF00905"/>
    </source>
</evidence>
<dbReference type="Gene3D" id="3.40.710.10">
    <property type="entry name" value="DD-peptidase/beta-lactamase superfamily"/>
    <property type="match status" value="1"/>
</dbReference>
<feature type="transmembrane region" description="Helical" evidence="10">
    <location>
        <begin position="20"/>
        <end position="41"/>
    </location>
</feature>
<evidence type="ECO:0000256" key="2">
    <source>
        <dbReference type="ARBA" id="ARBA00022670"/>
    </source>
</evidence>
<dbReference type="RefSeq" id="WP_230840869.1">
    <property type="nucleotide sequence ID" value="NZ_CP063845.1"/>
</dbReference>
<dbReference type="SUPFAM" id="SSF53955">
    <property type="entry name" value="Lysozyme-like"/>
    <property type="match status" value="1"/>
</dbReference>
<keyword evidence="10" id="KW-0472">Membrane</keyword>
<feature type="compositionally biased region" description="Pro residues" evidence="9">
    <location>
        <begin position="663"/>
        <end position="680"/>
    </location>
</feature>
<evidence type="ECO:0000256" key="5">
    <source>
        <dbReference type="ARBA" id="ARBA00022801"/>
    </source>
</evidence>
<keyword evidence="14" id="KW-1185">Reference proteome</keyword>
<dbReference type="PANTHER" id="PTHR32282:SF31">
    <property type="entry name" value="PEPTIDOGLYCAN GLYCOSYLTRANSFERASE"/>
    <property type="match status" value="1"/>
</dbReference>
<keyword evidence="1" id="KW-0121">Carboxypeptidase</keyword>
<feature type="domain" description="Penicillin-binding protein transpeptidase" evidence="11">
    <location>
        <begin position="328"/>
        <end position="559"/>
    </location>
</feature>
<dbReference type="InterPro" id="IPR050396">
    <property type="entry name" value="Glycosyltr_51/Transpeptidase"/>
</dbReference>
<keyword evidence="2" id="KW-0645">Protease</keyword>
<keyword evidence="10" id="KW-0812">Transmembrane</keyword>
<evidence type="ECO:0000256" key="7">
    <source>
        <dbReference type="ARBA" id="ARBA00034000"/>
    </source>
</evidence>